<dbReference type="SUPFAM" id="SSF52317">
    <property type="entry name" value="Class I glutamine amidotransferase-like"/>
    <property type="match status" value="1"/>
</dbReference>
<evidence type="ECO:0000313" key="2">
    <source>
        <dbReference type="Proteomes" id="UP000269148"/>
    </source>
</evidence>
<dbReference type="SMR" id="A0A3L8GCJ6"/>
<organism evidence="1 2">
    <name type="scientific">Streptococcus iniae</name>
    <name type="common">Streptococcus shiloi</name>
    <dbReference type="NCBI Taxonomy" id="1346"/>
    <lineage>
        <taxon>Bacteria</taxon>
        <taxon>Bacillati</taxon>
        <taxon>Bacillota</taxon>
        <taxon>Bacilli</taxon>
        <taxon>Lactobacillales</taxon>
        <taxon>Streptococcaceae</taxon>
        <taxon>Streptococcus</taxon>
    </lineage>
</organism>
<dbReference type="KEGG" id="siz:SI82_09600"/>
<sequence>MSDIKIPIIGISASVIVDSGGMFPGYHRSYVNEDYVSSISLNGGIPMILPISSDEQVLDGYLDTIDGLVLSGGHDVSPLNYGEEPSQKLGDTFPARDQFDFALIERAKKKKIPILGICRGYQIITVYHGGTLWQDLSYTNKPLLKHWQEHQPDLATHSVELEAGTLLHSIFKKDKLMVNSFHHQIVKDVPEAFTVAARAMDGVVEALEHHSYPFMVGVQWHPEMLHKSMPEMNQLFKALIAQAKRKQNTDCHHQTEKVS</sequence>
<dbReference type="OrthoDB" id="9813383at2"/>
<dbReference type="GO" id="GO:0005829">
    <property type="term" value="C:cytosol"/>
    <property type="evidence" value="ECO:0007669"/>
    <property type="project" value="TreeGrafter"/>
</dbReference>
<dbReference type="FunFam" id="3.40.50.880:FF:000030">
    <property type="entry name" value="Gamma-glutamyl-gamma-aminobutyrate hydrolase PuuD"/>
    <property type="match status" value="1"/>
</dbReference>
<dbReference type="Proteomes" id="UP000269148">
    <property type="component" value="Unassembled WGS sequence"/>
</dbReference>
<dbReference type="PROSITE" id="PS51273">
    <property type="entry name" value="GATASE_TYPE_1"/>
    <property type="match status" value="1"/>
</dbReference>
<dbReference type="EMBL" id="QLQD01000083">
    <property type="protein sequence ID" value="RLU54765.1"/>
    <property type="molecule type" value="Genomic_DNA"/>
</dbReference>
<reference evidence="1 2" key="1">
    <citation type="submission" date="2018-06" db="EMBL/GenBank/DDBJ databases">
        <title>Mutators as drivers of adaptation in pathogenic bacteria and a risk factor for host jumps and vaccine escape.</title>
        <authorList>
            <person name="Barnes A.C."/>
            <person name="Silayeva O."/>
        </authorList>
    </citation>
    <scope>NUCLEOTIDE SEQUENCE [LARGE SCALE GENOMIC DNA]</scope>
    <source>
        <strain evidence="1 2">QMA0445</strain>
    </source>
</reference>
<dbReference type="InterPro" id="IPR011697">
    <property type="entry name" value="Peptidase_C26"/>
</dbReference>
<dbReference type="GO" id="GO:0006598">
    <property type="term" value="P:polyamine catabolic process"/>
    <property type="evidence" value="ECO:0007669"/>
    <property type="project" value="TreeGrafter"/>
</dbReference>
<dbReference type="GO" id="GO:0033969">
    <property type="term" value="F:gamma-glutamyl-gamma-aminobutyrate hydrolase activity"/>
    <property type="evidence" value="ECO:0007669"/>
    <property type="project" value="TreeGrafter"/>
</dbReference>
<dbReference type="PANTHER" id="PTHR43235">
    <property type="entry name" value="GLUTAMINE AMIDOTRANSFERASE PB2B2.05-RELATED"/>
    <property type="match status" value="1"/>
</dbReference>
<gene>
    <name evidence="1" type="ORF">DIY07_09875</name>
</gene>
<dbReference type="PANTHER" id="PTHR43235:SF1">
    <property type="entry name" value="GLUTAMINE AMIDOTRANSFERASE PB2B2.05-RELATED"/>
    <property type="match status" value="1"/>
</dbReference>
<dbReference type="RefSeq" id="WP_003100337.1">
    <property type="nucleotide sequence ID" value="NZ_CP010783.1"/>
</dbReference>
<name>A0A3L8GCJ6_STRIN</name>
<dbReference type="Gene3D" id="3.40.50.880">
    <property type="match status" value="1"/>
</dbReference>
<dbReference type="InterPro" id="IPR029062">
    <property type="entry name" value="Class_I_gatase-like"/>
</dbReference>
<dbReference type="GeneID" id="35766082"/>
<evidence type="ECO:0000313" key="1">
    <source>
        <dbReference type="EMBL" id="RLU54765.1"/>
    </source>
</evidence>
<dbReference type="STRING" id="1346.BMF34_09625"/>
<accession>A0A3L8GCJ6</accession>
<proteinExistence type="predicted"/>
<dbReference type="CDD" id="cd01745">
    <property type="entry name" value="GATase1_2"/>
    <property type="match status" value="1"/>
</dbReference>
<comment type="caution">
    <text evidence="1">The sequence shown here is derived from an EMBL/GenBank/DDBJ whole genome shotgun (WGS) entry which is preliminary data.</text>
</comment>
<dbReference type="Pfam" id="PF07722">
    <property type="entry name" value="Peptidase_C26"/>
    <property type="match status" value="1"/>
</dbReference>
<dbReference type="InterPro" id="IPR044668">
    <property type="entry name" value="PuuD-like"/>
</dbReference>
<keyword evidence="1" id="KW-0378">Hydrolase</keyword>
<protein>
    <submittedName>
        <fullName evidence="1">Gamma-glutamyl-gamma-aminobutyrate hydrolase family protein</fullName>
    </submittedName>
</protein>
<dbReference type="AlphaFoldDB" id="A0A3L8GCJ6"/>